<keyword evidence="8" id="KW-1185">Reference proteome</keyword>
<evidence type="ECO:0000313" key="8">
    <source>
        <dbReference type="Proteomes" id="UP000220527"/>
    </source>
</evidence>
<dbReference type="GO" id="GO:0070041">
    <property type="term" value="F:rRNA (uridine-C5-)-methyltransferase activity"/>
    <property type="evidence" value="ECO:0007669"/>
    <property type="project" value="TreeGrafter"/>
</dbReference>
<feature type="binding site" evidence="4">
    <location>
        <position position="302"/>
    </location>
    <ligand>
        <name>S-adenosyl-L-methionine</name>
        <dbReference type="ChEBI" id="CHEBI:59789"/>
    </ligand>
</feature>
<dbReference type="SUPFAM" id="SSF50249">
    <property type="entry name" value="Nucleic acid-binding proteins"/>
    <property type="match status" value="1"/>
</dbReference>
<gene>
    <name evidence="7" type="ORF">CJ255_06170</name>
</gene>
<evidence type="ECO:0000256" key="1">
    <source>
        <dbReference type="ARBA" id="ARBA00022603"/>
    </source>
</evidence>
<dbReference type="AlphaFoldDB" id="A0A2A6RLJ4"/>
<evidence type="ECO:0000256" key="5">
    <source>
        <dbReference type="PROSITE-ProRule" id="PRU10015"/>
    </source>
</evidence>
<name>A0A2A6RLJ4_9CHLR</name>
<feature type="binding site" evidence="4">
    <location>
        <position position="252"/>
    </location>
    <ligand>
        <name>S-adenosyl-L-methionine</name>
        <dbReference type="ChEBI" id="CHEBI:59789"/>
    </ligand>
</feature>
<feature type="active site" description="Nucleophile" evidence="4">
    <location>
        <position position="374"/>
    </location>
</feature>
<keyword evidence="2 4" id="KW-0808">Transferase</keyword>
<comment type="similarity">
    <text evidence="4">Belongs to the class I-like SAM-binding methyltransferase superfamily. RNA M5U methyltransferase family.</text>
</comment>
<dbReference type="Gene3D" id="2.40.50.1070">
    <property type="match status" value="1"/>
</dbReference>
<evidence type="ECO:0000256" key="2">
    <source>
        <dbReference type="ARBA" id="ARBA00022679"/>
    </source>
</evidence>
<feature type="domain" description="TRAM" evidence="6">
    <location>
        <begin position="1"/>
        <end position="58"/>
    </location>
</feature>
<dbReference type="InterPro" id="IPR012340">
    <property type="entry name" value="NA-bd_OB-fold"/>
</dbReference>
<evidence type="ECO:0000259" key="6">
    <source>
        <dbReference type="PROSITE" id="PS50926"/>
    </source>
</evidence>
<dbReference type="Proteomes" id="UP000220527">
    <property type="component" value="Unassembled WGS sequence"/>
</dbReference>
<organism evidence="7 8">
    <name type="scientific">Candidatus Viridilinea mediisalina</name>
    <dbReference type="NCBI Taxonomy" id="2024553"/>
    <lineage>
        <taxon>Bacteria</taxon>
        <taxon>Bacillati</taxon>
        <taxon>Chloroflexota</taxon>
        <taxon>Chloroflexia</taxon>
        <taxon>Chloroflexales</taxon>
        <taxon>Chloroflexineae</taxon>
        <taxon>Oscillochloridaceae</taxon>
        <taxon>Candidatus Viridilinea</taxon>
    </lineage>
</organism>
<dbReference type="Gene3D" id="3.40.50.150">
    <property type="entry name" value="Vaccinia Virus protein VP39"/>
    <property type="match status" value="1"/>
</dbReference>
<dbReference type="PROSITE" id="PS51687">
    <property type="entry name" value="SAM_MT_RNA_M5U"/>
    <property type="match status" value="1"/>
</dbReference>
<dbReference type="InterPro" id="IPR030390">
    <property type="entry name" value="MeTrfase_TrmA_AS"/>
</dbReference>
<dbReference type="EMBL" id="NQWI01000018">
    <property type="protein sequence ID" value="PDW03937.1"/>
    <property type="molecule type" value="Genomic_DNA"/>
</dbReference>
<dbReference type="PROSITE" id="PS50926">
    <property type="entry name" value="TRAM"/>
    <property type="match status" value="1"/>
</dbReference>
<dbReference type="PROSITE" id="PS01230">
    <property type="entry name" value="TRMA_1"/>
    <property type="match status" value="1"/>
</dbReference>
<dbReference type="GO" id="GO:0070475">
    <property type="term" value="P:rRNA base methylation"/>
    <property type="evidence" value="ECO:0007669"/>
    <property type="project" value="TreeGrafter"/>
</dbReference>
<comment type="caution">
    <text evidence="7">The sequence shown here is derived from an EMBL/GenBank/DDBJ whole genome shotgun (WGS) entry which is preliminary data.</text>
</comment>
<feature type="active site" evidence="5">
    <location>
        <position position="374"/>
    </location>
</feature>
<dbReference type="SUPFAM" id="SSF53335">
    <property type="entry name" value="S-adenosyl-L-methionine-dependent methyltransferases"/>
    <property type="match status" value="1"/>
</dbReference>
<evidence type="ECO:0000313" key="7">
    <source>
        <dbReference type="EMBL" id="PDW03937.1"/>
    </source>
</evidence>
<dbReference type="InterPro" id="IPR010280">
    <property type="entry name" value="U5_MeTrfase_fam"/>
</dbReference>
<dbReference type="InterPro" id="IPR002792">
    <property type="entry name" value="TRAM_dom"/>
</dbReference>
<dbReference type="PROSITE" id="PS01231">
    <property type="entry name" value="TRMA_2"/>
    <property type="match status" value="1"/>
</dbReference>
<evidence type="ECO:0000256" key="4">
    <source>
        <dbReference type="PROSITE-ProRule" id="PRU01024"/>
    </source>
</evidence>
<keyword evidence="3 4" id="KW-0949">S-adenosyl-L-methionine</keyword>
<dbReference type="OrthoDB" id="9804590at2"/>
<evidence type="ECO:0000256" key="3">
    <source>
        <dbReference type="ARBA" id="ARBA00022691"/>
    </source>
</evidence>
<dbReference type="PANTHER" id="PTHR11061">
    <property type="entry name" value="RNA M5U METHYLTRANSFERASE"/>
    <property type="match status" value="1"/>
</dbReference>
<dbReference type="PANTHER" id="PTHR11061:SF30">
    <property type="entry name" value="TRNA (URACIL(54)-C(5))-METHYLTRANSFERASE"/>
    <property type="match status" value="1"/>
</dbReference>
<feature type="binding site" evidence="4">
    <location>
        <position position="347"/>
    </location>
    <ligand>
        <name>S-adenosyl-L-methionine</name>
        <dbReference type="ChEBI" id="CHEBI:59789"/>
    </ligand>
</feature>
<dbReference type="Gene3D" id="2.40.50.140">
    <property type="entry name" value="Nucleic acid-binding proteins"/>
    <property type="match status" value="1"/>
</dbReference>
<keyword evidence="1 4" id="KW-0489">Methyltransferase</keyword>
<sequence>MTLHDQLELRLDGIAQGGAGVGRHDGLVVFATGGLPGELVRVRLYERKSSYMRGVVSAVLEASPDRVAPTIAAGDHAPWQQIAYPAQLRFKQTILREQLERLAGLADLPLEPIIAAPQPWGYRNSVRLHGDGAALGYHASASRTVVPLTHDPLLLPVLNEALGVLTRQLPPNMVQGVTLRGSRAFGYALAQLEPHPAVQPAELERFVSTWRAAVPSLAGVVSNGATAAMGASTLHEELAGLTFSLSPTSFFQVNLAQAERMVALVLSTLQPLAGQRILDLYSGAGAFALPLAAAGAAVTAIESGRDAIMDGRRSAEMHGITNVRWIHAPVERALPALDETYTGVILDPPRRGCHPVVLQELVRLRVPRLVYISCHPAILARDLPPLLQAGYHVALLQPFDFFPQTPHIETVVVLELH</sequence>
<feature type="binding site" evidence="4">
    <location>
        <position position="281"/>
    </location>
    <ligand>
        <name>S-adenosyl-L-methionine</name>
        <dbReference type="ChEBI" id="CHEBI:59789"/>
    </ligand>
</feature>
<reference evidence="8" key="1">
    <citation type="submission" date="2017-08" db="EMBL/GenBank/DDBJ databases">
        <authorList>
            <person name="Grouzdev D.S."/>
            <person name="Gaisin V.A."/>
            <person name="Rysina M.S."/>
            <person name="Gorlenko V.M."/>
        </authorList>
    </citation>
    <scope>NUCLEOTIDE SEQUENCE [LARGE SCALE GENOMIC DNA]</scope>
    <source>
        <strain evidence="8">Kir15-3F</strain>
    </source>
</reference>
<protein>
    <submittedName>
        <fullName evidence="7">RNA methyltransferase</fullName>
    </submittedName>
</protein>
<dbReference type="InterPro" id="IPR030391">
    <property type="entry name" value="MeTrfase_TrmA_CS"/>
</dbReference>
<dbReference type="RefSeq" id="WP_097643217.1">
    <property type="nucleotide sequence ID" value="NZ_NQWI01000018.1"/>
</dbReference>
<proteinExistence type="inferred from homology"/>
<dbReference type="Pfam" id="PF05958">
    <property type="entry name" value="tRNA_U5-meth_tr"/>
    <property type="match status" value="1"/>
</dbReference>
<dbReference type="CDD" id="cd02440">
    <property type="entry name" value="AdoMet_MTases"/>
    <property type="match status" value="1"/>
</dbReference>
<dbReference type="InterPro" id="IPR029063">
    <property type="entry name" value="SAM-dependent_MTases_sf"/>
</dbReference>
<accession>A0A2A6RLJ4</accession>